<protein>
    <submittedName>
        <fullName evidence="3">Uncharacterized protein DUF2019</fullName>
    </submittedName>
</protein>
<dbReference type="Pfam" id="PF09450">
    <property type="entry name" value="DUF2019"/>
    <property type="match status" value="1"/>
</dbReference>
<reference evidence="3 4" key="1">
    <citation type="submission" date="2018-06" db="EMBL/GenBank/DDBJ databases">
        <title>Genomic Encyclopedia of Type Strains, Phase IV (KMG-IV): sequencing the most valuable type-strain genomes for metagenomic binning, comparative biology and taxonomic classification.</title>
        <authorList>
            <person name="Goeker M."/>
        </authorList>
    </citation>
    <scope>NUCLEOTIDE SEQUENCE [LARGE SCALE GENOMIC DNA]</scope>
    <source>
        <strain evidence="3 4">DSM 24875</strain>
    </source>
</reference>
<dbReference type="Proteomes" id="UP000253529">
    <property type="component" value="Unassembled WGS sequence"/>
</dbReference>
<dbReference type="EMBL" id="QNRK01000009">
    <property type="protein sequence ID" value="RBP14300.1"/>
    <property type="molecule type" value="Genomic_DNA"/>
</dbReference>
<evidence type="ECO:0000313" key="4">
    <source>
        <dbReference type="Proteomes" id="UP000253529"/>
    </source>
</evidence>
<dbReference type="SUPFAM" id="SSF48371">
    <property type="entry name" value="ARM repeat"/>
    <property type="match status" value="1"/>
</dbReference>
<proteinExistence type="predicted"/>
<name>A0A366FJZ8_9HYPH</name>
<organism evidence="3 4">
    <name type="scientific">Roseiarcus fermentans</name>
    <dbReference type="NCBI Taxonomy" id="1473586"/>
    <lineage>
        <taxon>Bacteria</taxon>
        <taxon>Pseudomonadati</taxon>
        <taxon>Pseudomonadota</taxon>
        <taxon>Alphaproteobacteria</taxon>
        <taxon>Hyphomicrobiales</taxon>
        <taxon>Roseiarcaceae</taxon>
        <taxon>Roseiarcus</taxon>
    </lineage>
</organism>
<feature type="region of interest" description="Disordered" evidence="1">
    <location>
        <begin position="222"/>
        <end position="255"/>
    </location>
</feature>
<feature type="non-terminal residue" evidence="3">
    <location>
        <position position="1"/>
    </location>
</feature>
<dbReference type="InterPro" id="IPR018568">
    <property type="entry name" value="DUF2019"/>
</dbReference>
<dbReference type="AlphaFoldDB" id="A0A366FJZ8"/>
<sequence length="255" mass="28467">SEMSARDVADMAVAELVDEFRLLADELGTPWDSRRPERFERTPERAARIARMNALTPEMRRRAPAATISALMLDPDVDVRMWAAMRFGEFDRELSNAAFAGAREKVSPREALALIEHARTPPPVLPTLAQMSDDDLVARFSDACLREFWTRHCGGGRIPLDIELRNTIDDEVDEIVAEFRRRGTCDRLLPLLDSPNITTRAEAARATVRIAPERAAKALEAVSKSGDSWELGRAGQSLRSYEEEGVIPPRTPSQS</sequence>
<dbReference type="InterPro" id="IPR016024">
    <property type="entry name" value="ARM-type_fold"/>
</dbReference>
<accession>A0A366FJZ8</accession>
<evidence type="ECO:0000259" key="2">
    <source>
        <dbReference type="Pfam" id="PF09450"/>
    </source>
</evidence>
<evidence type="ECO:0000256" key="1">
    <source>
        <dbReference type="SAM" id="MobiDB-lite"/>
    </source>
</evidence>
<evidence type="ECO:0000313" key="3">
    <source>
        <dbReference type="EMBL" id="RBP14300.1"/>
    </source>
</evidence>
<dbReference type="RefSeq" id="WP_210208847.1">
    <property type="nucleotide sequence ID" value="NZ_QNRK01000009.1"/>
</dbReference>
<comment type="caution">
    <text evidence="3">The sequence shown here is derived from an EMBL/GenBank/DDBJ whole genome shotgun (WGS) entry which is preliminary data.</text>
</comment>
<keyword evidence="4" id="KW-1185">Reference proteome</keyword>
<feature type="domain" description="DUF2019" evidence="2">
    <location>
        <begin position="166"/>
        <end position="239"/>
    </location>
</feature>
<dbReference type="InterPro" id="IPR042236">
    <property type="entry name" value="PI3K_accessory_sf"/>
</dbReference>
<dbReference type="Gene3D" id="1.25.40.70">
    <property type="entry name" value="Phosphatidylinositol 3-kinase, accessory domain (PIK)"/>
    <property type="match status" value="1"/>
</dbReference>
<gene>
    <name evidence="3" type="ORF">DFR50_10953</name>
</gene>